<dbReference type="InterPro" id="IPR050282">
    <property type="entry name" value="Cycloisomerase_2"/>
</dbReference>
<dbReference type="AlphaFoldDB" id="A0A517YL20"/>
<gene>
    <name evidence="4" type="primary">pgl_3</name>
    <name evidence="4" type="ORF">ETAA8_60750</name>
</gene>
<dbReference type="EMBL" id="CP036274">
    <property type="protein sequence ID" value="QDU30922.1"/>
    <property type="molecule type" value="Genomic_DNA"/>
</dbReference>
<dbReference type="PANTHER" id="PTHR30344">
    <property type="entry name" value="6-PHOSPHOGLUCONOLACTONASE-RELATED"/>
    <property type="match status" value="1"/>
</dbReference>
<dbReference type="Gene3D" id="2.130.10.10">
    <property type="entry name" value="YVTN repeat-like/Quinoprotein amine dehydrogenase"/>
    <property type="match status" value="1"/>
</dbReference>
<dbReference type="GO" id="GO:0006006">
    <property type="term" value="P:glucose metabolic process"/>
    <property type="evidence" value="ECO:0007669"/>
    <property type="project" value="UniProtKB-KW"/>
</dbReference>
<protein>
    <submittedName>
        <fullName evidence="4">6-phosphogluconolactonase</fullName>
        <ecNumber evidence="4">3.1.1.31</ecNumber>
    </submittedName>
</protein>
<evidence type="ECO:0000313" key="5">
    <source>
        <dbReference type="Proteomes" id="UP000315017"/>
    </source>
</evidence>
<keyword evidence="3" id="KW-0732">Signal</keyword>
<dbReference type="EC" id="3.1.1.31" evidence="4"/>
<dbReference type="GO" id="GO:0005829">
    <property type="term" value="C:cytosol"/>
    <property type="evidence" value="ECO:0007669"/>
    <property type="project" value="TreeGrafter"/>
</dbReference>
<organism evidence="4 5">
    <name type="scientific">Anatilimnocola aggregata</name>
    <dbReference type="NCBI Taxonomy" id="2528021"/>
    <lineage>
        <taxon>Bacteria</taxon>
        <taxon>Pseudomonadati</taxon>
        <taxon>Planctomycetota</taxon>
        <taxon>Planctomycetia</taxon>
        <taxon>Pirellulales</taxon>
        <taxon>Pirellulaceae</taxon>
        <taxon>Anatilimnocola</taxon>
    </lineage>
</organism>
<feature type="signal peptide" evidence="3">
    <location>
        <begin position="1"/>
        <end position="20"/>
    </location>
</feature>
<dbReference type="OrthoDB" id="9790815at2"/>
<dbReference type="GO" id="GO:0017057">
    <property type="term" value="F:6-phosphogluconolactonase activity"/>
    <property type="evidence" value="ECO:0007669"/>
    <property type="project" value="UniProtKB-EC"/>
</dbReference>
<dbReference type="SUPFAM" id="SSF51004">
    <property type="entry name" value="C-terminal (heme d1) domain of cytochrome cd1-nitrite reductase"/>
    <property type="match status" value="1"/>
</dbReference>
<sequence precursor="true">MKFSLILSLLVLVSATAIQAADDATPAKQRVYLGTYTGAKSKGIYLSEFDADSGKLSEPKLVAETVNPTFLALHPDGKHLYAVNEVGEFLGKKAGGITAFSIDEKGGLTQLNQQHSGGPGPCHLVVDRQGKCVLAANYGGGSCCAVVLKDDGSLGEVTSFIQHENNPVPGPNGKVRVPRGHSINVSPDNKLALCADLGLDKVVIYSLDAATGKLSPHEPGFGKTPDRAGPRHFAFHPSGKTAYAINETGSSMTVFDFDAAKGSLTEVQTLSTLPEGFTANNSTAEVVVHPSGKFVYGSNRGHNSIAVFKVDEATGKLTAAGHQGEGIKTPRNFNIDLTGKWLLVGNQSGNDVLVFKIDQQTGALTPTANRIELAAPVCIKFLKQ</sequence>
<evidence type="ECO:0000256" key="3">
    <source>
        <dbReference type="SAM" id="SignalP"/>
    </source>
</evidence>
<keyword evidence="5" id="KW-1185">Reference proteome</keyword>
<dbReference type="KEGG" id="aagg:ETAA8_60750"/>
<dbReference type="InterPro" id="IPR011048">
    <property type="entry name" value="Haem_d1_sf"/>
</dbReference>
<reference evidence="4 5" key="1">
    <citation type="submission" date="2019-02" db="EMBL/GenBank/DDBJ databases">
        <title>Deep-cultivation of Planctomycetes and their phenomic and genomic characterization uncovers novel biology.</title>
        <authorList>
            <person name="Wiegand S."/>
            <person name="Jogler M."/>
            <person name="Boedeker C."/>
            <person name="Pinto D."/>
            <person name="Vollmers J."/>
            <person name="Rivas-Marin E."/>
            <person name="Kohn T."/>
            <person name="Peeters S.H."/>
            <person name="Heuer A."/>
            <person name="Rast P."/>
            <person name="Oberbeckmann S."/>
            <person name="Bunk B."/>
            <person name="Jeske O."/>
            <person name="Meyerdierks A."/>
            <person name="Storesund J.E."/>
            <person name="Kallscheuer N."/>
            <person name="Luecker S."/>
            <person name="Lage O.M."/>
            <person name="Pohl T."/>
            <person name="Merkel B.J."/>
            <person name="Hornburger P."/>
            <person name="Mueller R.-W."/>
            <person name="Bruemmer F."/>
            <person name="Labrenz M."/>
            <person name="Spormann A.M."/>
            <person name="Op den Camp H."/>
            <person name="Overmann J."/>
            <person name="Amann R."/>
            <person name="Jetten M.S.M."/>
            <person name="Mascher T."/>
            <person name="Medema M.H."/>
            <person name="Devos D.P."/>
            <person name="Kaster A.-K."/>
            <person name="Ovreas L."/>
            <person name="Rohde M."/>
            <person name="Galperin M.Y."/>
            <person name="Jogler C."/>
        </authorList>
    </citation>
    <scope>NUCLEOTIDE SEQUENCE [LARGE SCALE GENOMIC DNA]</scope>
    <source>
        <strain evidence="4 5">ETA_A8</strain>
    </source>
</reference>
<feature type="chain" id="PRO_5021932838" evidence="3">
    <location>
        <begin position="21"/>
        <end position="384"/>
    </location>
</feature>
<dbReference type="InterPro" id="IPR015943">
    <property type="entry name" value="WD40/YVTN_repeat-like_dom_sf"/>
</dbReference>
<evidence type="ECO:0000256" key="1">
    <source>
        <dbReference type="ARBA" id="ARBA00005564"/>
    </source>
</evidence>
<keyword evidence="2" id="KW-0313">Glucose metabolism</keyword>
<dbReference type="RefSeq" id="WP_145097217.1">
    <property type="nucleotide sequence ID" value="NZ_CP036274.1"/>
</dbReference>
<proteinExistence type="inferred from homology"/>
<dbReference type="InterPro" id="IPR019405">
    <property type="entry name" value="Lactonase_7-beta_prop"/>
</dbReference>
<accession>A0A517YL20</accession>
<dbReference type="Pfam" id="PF10282">
    <property type="entry name" value="Lactonase"/>
    <property type="match status" value="1"/>
</dbReference>
<keyword evidence="4" id="KW-0378">Hydrolase</keyword>
<dbReference type="PANTHER" id="PTHR30344:SF1">
    <property type="entry name" value="6-PHOSPHOGLUCONOLACTONASE"/>
    <property type="match status" value="1"/>
</dbReference>
<dbReference type="Proteomes" id="UP000315017">
    <property type="component" value="Chromosome"/>
</dbReference>
<evidence type="ECO:0000256" key="2">
    <source>
        <dbReference type="ARBA" id="ARBA00022526"/>
    </source>
</evidence>
<name>A0A517YL20_9BACT</name>
<keyword evidence="2" id="KW-0119">Carbohydrate metabolism</keyword>
<evidence type="ECO:0000313" key="4">
    <source>
        <dbReference type="EMBL" id="QDU30922.1"/>
    </source>
</evidence>
<comment type="similarity">
    <text evidence="1">Belongs to the cycloisomerase 2 family.</text>
</comment>